<dbReference type="PROSITE" id="PS50240">
    <property type="entry name" value="TRYPSIN_DOM"/>
    <property type="match status" value="1"/>
</dbReference>
<feature type="domain" description="Peptidase S1" evidence="7">
    <location>
        <begin position="39"/>
        <end position="270"/>
    </location>
</feature>
<dbReference type="InterPro" id="IPR009003">
    <property type="entry name" value="Peptidase_S1_PA"/>
</dbReference>
<dbReference type="InterPro" id="IPR043504">
    <property type="entry name" value="Peptidase_S1_PA_chymotrypsin"/>
</dbReference>
<reference evidence="8" key="2">
    <citation type="submission" date="2020-05" db="UniProtKB">
        <authorList>
            <consortium name="EnsemblMetazoa"/>
        </authorList>
    </citation>
    <scope>IDENTIFICATION</scope>
    <source>
        <strain evidence="8">FAR1</strain>
    </source>
</reference>
<dbReference type="VEuPathDB" id="VectorBase:AFAF014340"/>
<dbReference type="AlphaFoldDB" id="A0A182QPL8"/>
<dbReference type="Gene3D" id="2.10.90.10">
    <property type="entry name" value="Cystine-knot cytokines"/>
    <property type="match status" value="1"/>
</dbReference>
<organism evidence="8 9">
    <name type="scientific">Anopheles farauti</name>
    <dbReference type="NCBI Taxonomy" id="69004"/>
    <lineage>
        <taxon>Eukaryota</taxon>
        <taxon>Metazoa</taxon>
        <taxon>Ecdysozoa</taxon>
        <taxon>Arthropoda</taxon>
        <taxon>Hexapoda</taxon>
        <taxon>Insecta</taxon>
        <taxon>Pterygota</taxon>
        <taxon>Neoptera</taxon>
        <taxon>Endopterygota</taxon>
        <taxon>Diptera</taxon>
        <taxon>Nematocera</taxon>
        <taxon>Culicoidea</taxon>
        <taxon>Culicidae</taxon>
        <taxon>Anophelinae</taxon>
        <taxon>Anopheles</taxon>
    </lineage>
</organism>
<dbReference type="Pfam" id="PF00089">
    <property type="entry name" value="Trypsin"/>
    <property type="match status" value="1"/>
</dbReference>
<dbReference type="SUPFAM" id="SSF57501">
    <property type="entry name" value="Cystine-knot cytokines"/>
    <property type="match status" value="1"/>
</dbReference>
<evidence type="ECO:0000313" key="9">
    <source>
        <dbReference type="Proteomes" id="UP000075886"/>
    </source>
</evidence>
<feature type="compositionally biased region" description="Low complexity" evidence="5">
    <location>
        <begin position="914"/>
        <end position="928"/>
    </location>
</feature>
<dbReference type="GO" id="GO:0004252">
    <property type="term" value="F:serine-type endopeptidase activity"/>
    <property type="evidence" value="ECO:0007669"/>
    <property type="project" value="InterPro"/>
</dbReference>
<dbReference type="PANTHER" id="PTHR23199">
    <property type="entry name" value="NEUROTROPHIN 1-RELATED"/>
    <property type="match status" value="1"/>
</dbReference>
<evidence type="ECO:0000256" key="3">
    <source>
        <dbReference type="ARBA" id="ARBA00023180"/>
    </source>
</evidence>
<name>A0A182QPL8_9DIPT</name>
<dbReference type="CDD" id="cd00190">
    <property type="entry name" value="Tryp_SPc"/>
    <property type="match status" value="1"/>
</dbReference>
<sequence length="985" mass="108303">MKHAVFSVLTFALLCATATGQRYALAEEEEGYEPFLPFIAGGTNTVNGQFPSIVAVGVPAPPNNAFCGGVILNENHVLTSARCVLTAQNTLLFPNQLNIISGMLQLNFAAPRIGITAVYVHPQYNPFTFEHNLAVLRTSSNFFFPVQPIPNLDFALLYEEVPFDGQPCQAAGWNNATASPVQQFISVPILNRDTCNGLAIHLGNIREAMVCAGGTNAGPGVCASNLGTGLFCEGRLAGILSTGLGCGQANSPGVYMQIRFYLPWIREQFARQDIPVGGTSPIPVKSMFGNRPELILPLVYDIANMIRTVAKRESLLYDQQQQQHLEEADKALVEDEGVLSNHLLRRSFTIRSEPHGFRTKEAAPTVSDLKDGRLMVDDQDEAAVRTLNTTREESARSAPSEPLPFFESLVQALPRFNIQRTQDKPDDRMTYHERKLNMTAFNSTGRQQDQLAMASDGPIPVTLPKVSSKQVPAIGSRTVTPPDTTSTSTTTPTTLASVTEHKLTLEEIEDLAFAGLNGTEADAYGNSLATVGSNGTGGGPVAEMLIGGRQPGNRPAGQGMHALLPSENCEHFSGGVCIRVANYPTSEIMYSITRHRHAIGALLAEYIDKANAQDRTIYEPDEIAQGINTKLRKREDDPSKAGGSMCPSIIRYARPQKARSATGEWKYIVNTGEHTQTLRLEKCSTPQDSCTYLTDNFRSRCVQIYNYHRLLSWDQARGLHVDIFKVPTCCSCHIDGYRETFPPLTSYNDFKSKHPAVSKPKHPHFIAPPTLDTYLSPPPNDLAYGIPFKRGPHYSTENALKRAGNVGGPNRRPMRKNVNIHSDQNIAETDSRLNQVAVLPPPKLDQLPQTQAQNIIEKHRRRQQTTPLPALTTLQQQQQQHSNIFRISQPVATPAINPTVPLATQPQPQPPQPSTVSTGTAGTTVTSTNGHQRINYNYHPIIDFFEEEEEPVPDVTQEQIDRIGLNSHSSLNSWKPVITGRPRFH</sequence>
<feature type="compositionally biased region" description="Low complexity" evidence="5">
    <location>
        <begin position="478"/>
        <end position="495"/>
    </location>
</feature>
<feature type="region of interest" description="Disordered" evidence="5">
    <location>
        <begin position="467"/>
        <end position="495"/>
    </location>
</feature>
<feature type="signal peptide" evidence="6">
    <location>
        <begin position="1"/>
        <end position="20"/>
    </location>
</feature>
<evidence type="ECO:0000256" key="5">
    <source>
        <dbReference type="SAM" id="MobiDB-lite"/>
    </source>
</evidence>
<dbReference type="InterPro" id="IPR032104">
    <property type="entry name" value="Spaetzle"/>
</dbReference>
<dbReference type="GO" id="GO:0045087">
    <property type="term" value="P:innate immune response"/>
    <property type="evidence" value="ECO:0007669"/>
    <property type="project" value="TreeGrafter"/>
</dbReference>
<keyword evidence="3" id="KW-0325">Glycoprotein</keyword>
<dbReference type="InterPro" id="IPR052444">
    <property type="entry name" value="Spz/Toll_ligand-like"/>
</dbReference>
<dbReference type="STRING" id="69004.A0A182QPL8"/>
<protein>
    <recommendedName>
        <fullName evidence="7">Peptidase S1 domain-containing protein</fullName>
    </recommendedName>
</protein>
<dbReference type="SUPFAM" id="SSF50494">
    <property type="entry name" value="Trypsin-like serine proteases"/>
    <property type="match status" value="1"/>
</dbReference>
<dbReference type="EMBL" id="AXCN02000461">
    <property type="status" value="NOT_ANNOTATED_CDS"/>
    <property type="molecule type" value="Genomic_DNA"/>
</dbReference>
<dbReference type="EnsemblMetazoa" id="AFAF014340-RA">
    <property type="protein sequence ID" value="AFAF014340-PA"/>
    <property type="gene ID" value="AFAF014340"/>
</dbReference>
<dbReference type="InterPro" id="IPR001254">
    <property type="entry name" value="Trypsin_dom"/>
</dbReference>
<dbReference type="GO" id="GO:0021556">
    <property type="term" value="P:central nervous system formation"/>
    <property type="evidence" value="ECO:0007669"/>
    <property type="project" value="TreeGrafter"/>
</dbReference>
<evidence type="ECO:0000259" key="7">
    <source>
        <dbReference type="PROSITE" id="PS50240"/>
    </source>
</evidence>
<dbReference type="Proteomes" id="UP000075886">
    <property type="component" value="Unassembled WGS sequence"/>
</dbReference>
<comment type="similarity">
    <text evidence="4">Belongs to the peptidase S1 family. CLIP subfamily.</text>
</comment>
<evidence type="ECO:0000256" key="2">
    <source>
        <dbReference type="ARBA" id="ARBA00023157"/>
    </source>
</evidence>
<keyword evidence="2" id="KW-1015">Disulfide bond</keyword>
<evidence type="ECO:0000256" key="6">
    <source>
        <dbReference type="SAM" id="SignalP"/>
    </source>
</evidence>
<dbReference type="GO" id="GO:0005615">
    <property type="term" value="C:extracellular space"/>
    <property type="evidence" value="ECO:0007669"/>
    <property type="project" value="UniProtKB-ARBA"/>
</dbReference>
<dbReference type="GO" id="GO:0008083">
    <property type="term" value="F:growth factor activity"/>
    <property type="evidence" value="ECO:0007669"/>
    <property type="project" value="TreeGrafter"/>
</dbReference>
<feature type="region of interest" description="Disordered" evidence="5">
    <location>
        <begin position="901"/>
        <end position="932"/>
    </location>
</feature>
<proteinExistence type="inferred from homology"/>
<accession>A0A182QPL8</accession>
<dbReference type="Gene3D" id="2.40.10.10">
    <property type="entry name" value="Trypsin-like serine proteases"/>
    <property type="match status" value="1"/>
</dbReference>
<keyword evidence="9" id="KW-1185">Reference proteome</keyword>
<evidence type="ECO:0000313" key="8">
    <source>
        <dbReference type="EnsemblMetazoa" id="AFAF014340-PA"/>
    </source>
</evidence>
<reference evidence="9" key="1">
    <citation type="submission" date="2014-01" db="EMBL/GenBank/DDBJ databases">
        <title>The Genome Sequence of Anopheles farauti FAR1 (V2).</title>
        <authorList>
            <consortium name="The Broad Institute Genomics Platform"/>
            <person name="Neafsey D.E."/>
            <person name="Besansky N."/>
            <person name="Howell P."/>
            <person name="Walton C."/>
            <person name="Young S.K."/>
            <person name="Zeng Q."/>
            <person name="Gargeya S."/>
            <person name="Fitzgerald M."/>
            <person name="Haas B."/>
            <person name="Abouelleil A."/>
            <person name="Allen A.W."/>
            <person name="Alvarado L."/>
            <person name="Arachchi H.M."/>
            <person name="Berlin A.M."/>
            <person name="Chapman S.B."/>
            <person name="Gainer-Dewar J."/>
            <person name="Goldberg J."/>
            <person name="Griggs A."/>
            <person name="Gujja S."/>
            <person name="Hansen M."/>
            <person name="Howarth C."/>
            <person name="Imamovic A."/>
            <person name="Ireland A."/>
            <person name="Larimer J."/>
            <person name="McCowan C."/>
            <person name="Murphy C."/>
            <person name="Pearson M."/>
            <person name="Poon T.W."/>
            <person name="Priest M."/>
            <person name="Roberts A."/>
            <person name="Saif S."/>
            <person name="Shea T."/>
            <person name="Sisk P."/>
            <person name="Sykes S."/>
            <person name="Wortman J."/>
            <person name="Nusbaum C."/>
            <person name="Birren B."/>
        </authorList>
    </citation>
    <scope>NUCLEOTIDE SEQUENCE [LARGE SCALE GENOMIC DNA]</scope>
    <source>
        <strain evidence="9">FAR1</strain>
    </source>
</reference>
<dbReference type="GO" id="GO:0005121">
    <property type="term" value="F:Toll binding"/>
    <property type="evidence" value="ECO:0007669"/>
    <property type="project" value="TreeGrafter"/>
</dbReference>
<dbReference type="Pfam" id="PF16077">
    <property type="entry name" value="Spaetzle"/>
    <property type="match status" value="1"/>
</dbReference>
<dbReference type="InterPro" id="IPR029034">
    <property type="entry name" value="Cystine-knot_cytokine"/>
</dbReference>
<dbReference type="Pfam" id="PF24103">
    <property type="entry name" value="NT_N"/>
    <property type="match status" value="1"/>
</dbReference>
<evidence type="ECO:0000256" key="1">
    <source>
        <dbReference type="ARBA" id="ARBA00022729"/>
    </source>
</evidence>
<feature type="chain" id="PRO_5008133102" description="Peptidase S1 domain-containing protein" evidence="6">
    <location>
        <begin position="21"/>
        <end position="985"/>
    </location>
</feature>
<evidence type="ECO:0000256" key="4">
    <source>
        <dbReference type="ARBA" id="ARBA00024195"/>
    </source>
</evidence>
<dbReference type="SMART" id="SM00020">
    <property type="entry name" value="Tryp_SPc"/>
    <property type="match status" value="1"/>
</dbReference>
<dbReference type="GO" id="GO:0006508">
    <property type="term" value="P:proteolysis"/>
    <property type="evidence" value="ECO:0007669"/>
    <property type="project" value="InterPro"/>
</dbReference>
<dbReference type="InterPro" id="IPR056200">
    <property type="entry name" value="NT_N"/>
</dbReference>
<dbReference type="PANTHER" id="PTHR23199:SF12">
    <property type="entry name" value="NEUROTROPHIN 1-RELATED"/>
    <property type="match status" value="1"/>
</dbReference>
<keyword evidence="1 6" id="KW-0732">Signal</keyword>